<feature type="compositionally biased region" description="Polar residues" evidence="2">
    <location>
        <begin position="312"/>
        <end position="323"/>
    </location>
</feature>
<protein>
    <submittedName>
        <fullName evidence="3">Uncharacterized protein</fullName>
    </submittedName>
</protein>
<dbReference type="AlphaFoldDB" id="A0A3D8QDL2"/>
<evidence type="ECO:0000256" key="2">
    <source>
        <dbReference type="SAM" id="MobiDB-lite"/>
    </source>
</evidence>
<evidence type="ECO:0000313" key="4">
    <source>
        <dbReference type="Proteomes" id="UP000256645"/>
    </source>
</evidence>
<accession>A0A3D8QDL2</accession>
<feature type="region of interest" description="Disordered" evidence="2">
    <location>
        <begin position="652"/>
        <end position="695"/>
    </location>
</feature>
<name>A0A3D8QDL2_9HELO</name>
<dbReference type="Proteomes" id="UP000256645">
    <property type="component" value="Unassembled WGS sequence"/>
</dbReference>
<organism evidence="3 4">
    <name type="scientific">Coleophoma cylindrospora</name>
    <dbReference type="NCBI Taxonomy" id="1849047"/>
    <lineage>
        <taxon>Eukaryota</taxon>
        <taxon>Fungi</taxon>
        <taxon>Dikarya</taxon>
        <taxon>Ascomycota</taxon>
        <taxon>Pezizomycotina</taxon>
        <taxon>Leotiomycetes</taxon>
        <taxon>Helotiales</taxon>
        <taxon>Dermateaceae</taxon>
        <taxon>Coleophoma</taxon>
    </lineage>
</organism>
<feature type="compositionally biased region" description="Basic and acidic residues" evidence="2">
    <location>
        <begin position="251"/>
        <end position="261"/>
    </location>
</feature>
<feature type="compositionally biased region" description="Acidic residues" evidence="2">
    <location>
        <begin position="820"/>
        <end position="831"/>
    </location>
</feature>
<feature type="region of interest" description="Disordered" evidence="2">
    <location>
        <begin position="800"/>
        <end position="831"/>
    </location>
</feature>
<feature type="compositionally biased region" description="Basic and acidic residues" evidence="2">
    <location>
        <begin position="220"/>
        <end position="230"/>
    </location>
</feature>
<proteinExistence type="predicted"/>
<feature type="compositionally biased region" description="Basic and acidic residues" evidence="2">
    <location>
        <begin position="669"/>
        <end position="680"/>
    </location>
</feature>
<comment type="caution">
    <text evidence="3">The sequence shown here is derived from an EMBL/GenBank/DDBJ whole genome shotgun (WGS) entry which is preliminary data.</text>
</comment>
<feature type="coiled-coil region" evidence="1">
    <location>
        <begin position="169"/>
        <end position="215"/>
    </location>
</feature>
<feature type="compositionally biased region" description="Polar residues" evidence="2">
    <location>
        <begin position="54"/>
        <end position="65"/>
    </location>
</feature>
<keyword evidence="1" id="KW-0175">Coiled coil</keyword>
<keyword evidence="4" id="KW-1185">Reference proteome</keyword>
<feature type="region of interest" description="Disordered" evidence="2">
    <location>
        <begin position="216"/>
        <end position="324"/>
    </location>
</feature>
<evidence type="ECO:0000256" key="1">
    <source>
        <dbReference type="SAM" id="Coils"/>
    </source>
</evidence>
<evidence type="ECO:0000313" key="3">
    <source>
        <dbReference type="EMBL" id="RDW59801.1"/>
    </source>
</evidence>
<reference evidence="3 4" key="1">
    <citation type="journal article" date="2018" name="IMA Fungus">
        <title>IMA Genome-F 9: Draft genome sequence of Annulohypoxylon stygium, Aspergillus mulundensis, Berkeleyomyces basicola (syn. Thielaviopsis basicola), Ceratocystis smalleyi, two Cercospora beticola strains, Coleophoma cylindrospora, Fusarium fracticaudum, Phialophora cf. hyalina, and Morchella septimelata.</title>
        <authorList>
            <person name="Wingfield B.D."/>
            <person name="Bills G.F."/>
            <person name="Dong Y."/>
            <person name="Huang W."/>
            <person name="Nel W.J."/>
            <person name="Swalarsk-Parry B.S."/>
            <person name="Vaghefi N."/>
            <person name="Wilken P.M."/>
            <person name="An Z."/>
            <person name="de Beer Z.W."/>
            <person name="De Vos L."/>
            <person name="Chen L."/>
            <person name="Duong T.A."/>
            <person name="Gao Y."/>
            <person name="Hammerbacher A."/>
            <person name="Kikkert J.R."/>
            <person name="Li Y."/>
            <person name="Li H."/>
            <person name="Li K."/>
            <person name="Li Q."/>
            <person name="Liu X."/>
            <person name="Ma X."/>
            <person name="Naidoo K."/>
            <person name="Pethybridge S.J."/>
            <person name="Sun J."/>
            <person name="Steenkamp E.T."/>
            <person name="van der Nest M.A."/>
            <person name="van Wyk S."/>
            <person name="Wingfield M.J."/>
            <person name="Xiong C."/>
            <person name="Yue Q."/>
            <person name="Zhang X."/>
        </authorList>
    </citation>
    <scope>NUCLEOTIDE SEQUENCE [LARGE SCALE GENOMIC DNA]</scope>
    <source>
        <strain evidence="3 4">BP6252</strain>
    </source>
</reference>
<gene>
    <name evidence="3" type="ORF">BP6252_12888</name>
</gene>
<sequence length="831" mass="94308">MENEIIQGEVSPHPAVSSNECEKEVLQQSFEPMGSEQLNDSTIASSMGRIEAINNDNQEGTTKNLEASGESEEAPEYLIKRKGAMEEWYYQHLRNEVPPHNEREITKKAIKCLSYVTAVRTPACKEAGQNNKIEKRIDTILQEMDSELIRDNLYNLYITATTERDGMTLEDIQSAIDAETHHITELEQRGQWDESDMFKQDNEEYSRELEKIEAQLNHTHPGEQRRRETSLLKPSSQKALNPSDWVDETGEVIRDEAKVPSHESTSGTRRVKGAPGGRVPKRPRTTQAKKITPAKRRKTSASVAANDKNVDAASNDSEKSWGTLSDLATDDDEVRGLGWQGHDSKGKLYHVGFRRDKRGTKRRVKVFGPAPNYEADLKKSDIVERSLTRRRKVMEDKALKKMPKMSAKERDELYPPLSRNVHKSKWMKTEDILKVAWIGRKPKKPNDPPVAYQRHRAAPYAYNVRGELYHHFWQFRHLKDNKGVRILTDEDIKRVIKRMDANYELHESFPSNVNAKGEIFKGVHKRFEDARDITTGQFVYGGHKSARALSKLSQHQAILAAATNGEDKFDVHKIDARGFNKKSLRPQQNELMEGKIDLEDKWAKFEKIKIMTNIAATNELRREKKRHAEREAQLAKYIRELENIITRSGGKLPDSRWGEVASRQSPEIENARLRKSDSARESWVPQTTDQASDDQIEIEKQWDEPNKPDQETSNFNESAAAELAAMLLDSWDTFGGPGPAQLGDENTATVDAAAIEQRYNTGVAEVPSIQEGEQNTTFVDDDEELRRLLIEEIAKFSDSEVDAELAAPESGISEEREIVDGADEGDVAGDC</sequence>
<feature type="region of interest" description="Disordered" evidence="2">
    <location>
        <begin position="53"/>
        <end position="74"/>
    </location>
</feature>
<dbReference type="EMBL" id="PDLM01000016">
    <property type="protein sequence ID" value="RDW59801.1"/>
    <property type="molecule type" value="Genomic_DNA"/>
</dbReference>
<feature type="region of interest" description="Disordered" evidence="2">
    <location>
        <begin position="1"/>
        <end position="21"/>
    </location>
</feature>